<proteinExistence type="predicted"/>
<evidence type="ECO:0000256" key="1">
    <source>
        <dbReference type="SAM" id="MobiDB-lite"/>
    </source>
</evidence>
<evidence type="ECO:0008006" key="4">
    <source>
        <dbReference type="Google" id="ProtNLM"/>
    </source>
</evidence>
<evidence type="ECO:0000313" key="3">
    <source>
        <dbReference type="Proteomes" id="UP001462640"/>
    </source>
</evidence>
<keyword evidence="3" id="KW-1185">Reference proteome</keyword>
<comment type="caution">
    <text evidence="2">The sequence shown here is derived from an EMBL/GenBank/DDBJ whole genome shotgun (WGS) entry which is preliminary data.</text>
</comment>
<accession>A0ABV0GG41</accession>
<organism evidence="2 3">
    <name type="scientific">Roseateles flavus</name>
    <dbReference type="NCBI Taxonomy" id="3149041"/>
    <lineage>
        <taxon>Bacteria</taxon>
        <taxon>Pseudomonadati</taxon>
        <taxon>Pseudomonadota</taxon>
        <taxon>Betaproteobacteria</taxon>
        <taxon>Burkholderiales</taxon>
        <taxon>Sphaerotilaceae</taxon>
        <taxon>Roseateles</taxon>
    </lineage>
</organism>
<sequence length="71" mass="7806">MSRSDIPSRTPNGIWDRTKPPVPLRMSAEEHAALERLASSESRSKSSMARLVFLHGLQTWDAPESQATASA</sequence>
<feature type="compositionally biased region" description="Polar residues" evidence="1">
    <location>
        <begin position="1"/>
        <end position="11"/>
    </location>
</feature>
<reference evidence="2 3" key="1">
    <citation type="submission" date="2024-05" db="EMBL/GenBank/DDBJ databases">
        <title>Roseateles sp. 2.12 16S ribosomal RNA gene Genome sequencing and assembly.</title>
        <authorList>
            <person name="Woo H."/>
        </authorList>
    </citation>
    <scope>NUCLEOTIDE SEQUENCE [LARGE SCALE GENOMIC DNA]</scope>
    <source>
        <strain evidence="2 3">2.12</strain>
    </source>
</reference>
<dbReference type="Proteomes" id="UP001462640">
    <property type="component" value="Unassembled WGS sequence"/>
</dbReference>
<feature type="region of interest" description="Disordered" evidence="1">
    <location>
        <begin position="1"/>
        <end position="22"/>
    </location>
</feature>
<protein>
    <recommendedName>
        <fullName evidence="4">Ribbon-helix-helix protein CopG domain-containing protein</fullName>
    </recommendedName>
</protein>
<name>A0ABV0GG41_9BURK</name>
<evidence type="ECO:0000313" key="2">
    <source>
        <dbReference type="EMBL" id="MEO3714030.1"/>
    </source>
</evidence>
<gene>
    <name evidence="2" type="ORF">ABDJ40_14790</name>
</gene>
<dbReference type="RefSeq" id="WP_347610971.1">
    <property type="nucleotide sequence ID" value="NZ_JBDPZC010000006.1"/>
</dbReference>
<dbReference type="EMBL" id="JBDPZC010000006">
    <property type="protein sequence ID" value="MEO3714030.1"/>
    <property type="molecule type" value="Genomic_DNA"/>
</dbReference>